<evidence type="ECO:0000313" key="3">
    <source>
        <dbReference type="Proteomes" id="UP000054698"/>
    </source>
</evidence>
<dbReference type="Pfam" id="PF01904">
    <property type="entry name" value="DUF72"/>
    <property type="match status" value="1"/>
</dbReference>
<dbReference type="AlphaFoldDB" id="A0A0W0U925"/>
<dbReference type="EMBL" id="UASS01000011">
    <property type="protein sequence ID" value="SPX60755.1"/>
    <property type="molecule type" value="Genomic_DNA"/>
</dbReference>
<evidence type="ECO:0000313" key="1">
    <source>
        <dbReference type="EMBL" id="KTD04135.1"/>
    </source>
</evidence>
<dbReference type="PANTHER" id="PTHR30348:SF4">
    <property type="entry name" value="DUF72 DOMAIN-CONTAINING PROTEIN"/>
    <property type="match status" value="1"/>
</dbReference>
<dbReference type="RefSeq" id="WP_058443444.1">
    <property type="nucleotide sequence ID" value="NZ_CAAAHT010000023.1"/>
</dbReference>
<dbReference type="PANTHER" id="PTHR30348">
    <property type="entry name" value="UNCHARACTERIZED PROTEIN YECE"/>
    <property type="match status" value="1"/>
</dbReference>
<dbReference type="OrthoDB" id="9780310at2"/>
<dbReference type="SUPFAM" id="SSF117396">
    <property type="entry name" value="TM1631-like"/>
    <property type="match status" value="1"/>
</dbReference>
<dbReference type="STRING" id="453.Lfee_0223"/>
<protein>
    <submittedName>
        <fullName evidence="2">Protein of uncharacterized function DUF72</fullName>
    </submittedName>
</protein>
<evidence type="ECO:0000313" key="2">
    <source>
        <dbReference type="EMBL" id="SPX60755.1"/>
    </source>
</evidence>
<proteinExistence type="predicted"/>
<dbReference type="Proteomes" id="UP000251942">
    <property type="component" value="Unassembled WGS sequence"/>
</dbReference>
<dbReference type="InterPro" id="IPR036520">
    <property type="entry name" value="UPF0759_sf"/>
</dbReference>
<dbReference type="Gene3D" id="3.20.20.410">
    <property type="entry name" value="Protein of unknown function UPF0759"/>
    <property type="match status" value="1"/>
</dbReference>
<gene>
    <name evidence="2" type="primary">yecE</name>
    <name evidence="1" type="ORF">Lfee_0223</name>
    <name evidence="2" type="ORF">NCTC12022_01488</name>
</gene>
<keyword evidence="3" id="KW-1185">Reference proteome</keyword>
<dbReference type="Proteomes" id="UP000054698">
    <property type="component" value="Unassembled WGS sequence"/>
</dbReference>
<dbReference type="EMBL" id="LNYB01000009">
    <property type="protein sequence ID" value="KTD04135.1"/>
    <property type="molecule type" value="Genomic_DNA"/>
</dbReference>
<reference evidence="2 4" key="2">
    <citation type="submission" date="2018-06" db="EMBL/GenBank/DDBJ databases">
        <authorList>
            <consortium name="Pathogen Informatics"/>
            <person name="Doyle S."/>
        </authorList>
    </citation>
    <scope>NUCLEOTIDE SEQUENCE [LARGE SCALE GENOMIC DNA]</scope>
    <source>
        <strain evidence="2 4">NCTC12022</strain>
    </source>
</reference>
<accession>A0A0W0U925</accession>
<evidence type="ECO:0000313" key="4">
    <source>
        <dbReference type="Proteomes" id="UP000251942"/>
    </source>
</evidence>
<name>A0A0W0U925_9GAMM</name>
<organism evidence="1 3">
    <name type="scientific">Legionella feeleii</name>
    <dbReference type="NCBI Taxonomy" id="453"/>
    <lineage>
        <taxon>Bacteria</taxon>
        <taxon>Pseudomonadati</taxon>
        <taxon>Pseudomonadota</taxon>
        <taxon>Gammaproteobacteria</taxon>
        <taxon>Legionellales</taxon>
        <taxon>Legionellaceae</taxon>
        <taxon>Legionella</taxon>
    </lineage>
</organism>
<dbReference type="InterPro" id="IPR002763">
    <property type="entry name" value="DUF72"/>
</dbReference>
<dbReference type="PATRIC" id="fig|453.4.peg.244"/>
<sequence>MQQNQFYIGTSGWSYDGWVGVFYPEKIKPKEVLPYYAKTFDSVELNNSFYQIPKEKNIKTWLELTPENFVFSCKANRYITHIKRLQETSETVEKLLTAFSHFEEKLGPILFQFPPYWPLNIPRLQAFIESLPHKYRYTFEFRHKSWFCPELYDLLNAHQMALCFYDHKNYQTPEIETASFIYIRMHGPEIEAYKGAYEDDKLAECAEKIINWQNDGKAVYCYFDNDEKANAPQDASRLKKMVEAKAREIQQD</sequence>
<reference evidence="1 3" key="1">
    <citation type="submission" date="2015-11" db="EMBL/GenBank/DDBJ databases">
        <title>Genomic analysis of 38 Legionella species identifies large and diverse effector repertoires.</title>
        <authorList>
            <person name="Burstein D."/>
            <person name="Amaro F."/>
            <person name="Zusman T."/>
            <person name="Lifshitz Z."/>
            <person name="Cohen O."/>
            <person name="Gilbert J.A."/>
            <person name="Pupko T."/>
            <person name="Shuman H.A."/>
            <person name="Segal G."/>
        </authorList>
    </citation>
    <scope>NUCLEOTIDE SEQUENCE [LARGE SCALE GENOMIC DNA]</scope>
    <source>
        <strain evidence="1 3">WO-44C</strain>
    </source>
</reference>